<name>A0A6M2FA65_9ROSI</name>
<keyword evidence="1" id="KW-1133">Transmembrane helix</keyword>
<sequence>MNFTNNITQTLSAIKIAFQIIFHSCLTINLSSLNTISIELFCLVQFYIKPIRYQTPLYNNVTFLEMSMVYYFHNYLSAAILMSIAYGHCYERDATRILVHKHMLVCVLAHEKEKGRESRPQARDCS</sequence>
<evidence type="ECO:0000256" key="1">
    <source>
        <dbReference type="SAM" id="Phobius"/>
    </source>
</evidence>
<accession>A0A6M2FA65</accession>
<organism evidence="2">
    <name type="scientific">Populus davidiana</name>
    <dbReference type="NCBI Taxonomy" id="266767"/>
    <lineage>
        <taxon>Eukaryota</taxon>
        <taxon>Viridiplantae</taxon>
        <taxon>Streptophyta</taxon>
        <taxon>Embryophyta</taxon>
        <taxon>Tracheophyta</taxon>
        <taxon>Spermatophyta</taxon>
        <taxon>Magnoliopsida</taxon>
        <taxon>eudicotyledons</taxon>
        <taxon>Gunneridae</taxon>
        <taxon>Pentapetalae</taxon>
        <taxon>rosids</taxon>
        <taxon>fabids</taxon>
        <taxon>Malpighiales</taxon>
        <taxon>Salicaceae</taxon>
        <taxon>Saliceae</taxon>
        <taxon>Populus</taxon>
    </lineage>
</organism>
<keyword evidence="1" id="KW-0472">Membrane</keyword>
<reference evidence="2" key="1">
    <citation type="submission" date="2020-03" db="EMBL/GenBank/DDBJ databases">
        <authorList>
            <person name="Zhang R."/>
        </authorList>
    </citation>
    <scope>NUCLEOTIDE SEQUENCE</scope>
</reference>
<dbReference type="AlphaFoldDB" id="A0A6M2FA65"/>
<proteinExistence type="predicted"/>
<protein>
    <submittedName>
        <fullName evidence="2">Uncharacterized protein</fullName>
    </submittedName>
</protein>
<feature type="transmembrane region" description="Helical" evidence="1">
    <location>
        <begin position="68"/>
        <end position="87"/>
    </location>
</feature>
<feature type="transmembrane region" description="Helical" evidence="1">
    <location>
        <begin position="20"/>
        <end position="48"/>
    </location>
</feature>
<keyword evidence="1" id="KW-0812">Transmembrane</keyword>
<evidence type="ECO:0000313" key="2">
    <source>
        <dbReference type="EMBL" id="NUU94390.1"/>
    </source>
</evidence>
<dbReference type="EMBL" id="GILB01014057">
    <property type="protein sequence ID" value="NUU94390.1"/>
    <property type="molecule type" value="Transcribed_RNA"/>
</dbReference>